<dbReference type="EMBL" id="JASPKZ010004546">
    <property type="protein sequence ID" value="KAJ9590210.1"/>
    <property type="molecule type" value="Genomic_DNA"/>
</dbReference>
<evidence type="ECO:0000313" key="3">
    <source>
        <dbReference type="Proteomes" id="UP001233999"/>
    </source>
</evidence>
<reference evidence="2" key="2">
    <citation type="submission" date="2023-05" db="EMBL/GenBank/DDBJ databases">
        <authorList>
            <person name="Fouks B."/>
        </authorList>
    </citation>
    <scope>NUCLEOTIDE SEQUENCE</scope>
    <source>
        <strain evidence="2">Stay&amp;Tobe</strain>
        <tissue evidence="2">Testes</tissue>
    </source>
</reference>
<name>A0AAD8A091_DIPPU</name>
<dbReference type="Proteomes" id="UP001233999">
    <property type="component" value="Unassembled WGS sequence"/>
</dbReference>
<organism evidence="2 3">
    <name type="scientific">Diploptera punctata</name>
    <name type="common">Pacific beetle cockroach</name>
    <dbReference type="NCBI Taxonomy" id="6984"/>
    <lineage>
        <taxon>Eukaryota</taxon>
        <taxon>Metazoa</taxon>
        <taxon>Ecdysozoa</taxon>
        <taxon>Arthropoda</taxon>
        <taxon>Hexapoda</taxon>
        <taxon>Insecta</taxon>
        <taxon>Pterygota</taxon>
        <taxon>Neoptera</taxon>
        <taxon>Polyneoptera</taxon>
        <taxon>Dictyoptera</taxon>
        <taxon>Blattodea</taxon>
        <taxon>Blaberoidea</taxon>
        <taxon>Blaberidae</taxon>
        <taxon>Diplopterinae</taxon>
        <taxon>Diploptera</taxon>
    </lineage>
</organism>
<keyword evidence="3" id="KW-1185">Reference proteome</keyword>
<sequence length="51" mass="6135">IRSPRYFTLFSYMWYVWPTYICLNFVIATLVSVTICLLLGYHKTCFFNNSK</sequence>
<protein>
    <submittedName>
        <fullName evidence="2">Uncharacterized protein</fullName>
    </submittedName>
</protein>
<feature type="non-terminal residue" evidence="2">
    <location>
        <position position="1"/>
    </location>
</feature>
<dbReference type="AlphaFoldDB" id="A0AAD8A091"/>
<reference evidence="2" key="1">
    <citation type="journal article" date="2023" name="IScience">
        <title>Live-bearing cockroach genome reveals convergent evolutionary mechanisms linked to viviparity in insects and beyond.</title>
        <authorList>
            <person name="Fouks B."/>
            <person name="Harrison M.C."/>
            <person name="Mikhailova A.A."/>
            <person name="Marchal E."/>
            <person name="English S."/>
            <person name="Carruthers M."/>
            <person name="Jennings E.C."/>
            <person name="Chiamaka E.L."/>
            <person name="Frigard R.A."/>
            <person name="Pippel M."/>
            <person name="Attardo G.M."/>
            <person name="Benoit J.B."/>
            <person name="Bornberg-Bauer E."/>
            <person name="Tobe S.S."/>
        </authorList>
    </citation>
    <scope>NUCLEOTIDE SEQUENCE</scope>
    <source>
        <strain evidence="2">Stay&amp;Tobe</strain>
    </source>
</reference>
<feature type="transmembrane region" description="Helical" evidence="1">
    <location>
        <begin position="12"/>
        <end position="41"/>
    </location>
</feature>
<evidence type="ECO:0000256" key="1">
    <source>
        <dbReference type="SAM" id="Phobius"/>
    </source>
</evidence>
<gene>
    <name evidence="2" type="ORF">L9F63_016660</name>
</gene>
<keyword evidence="1" id="KW-1133">Transmembrane helix</keyword>
<comment type="caution">
    <text evidence="2">The sequence shown here is derived from an EMBL/GenBank/DDBJ whole genome shotgun (WGS) entry which is preliminary data.</text>
</comment>
<accession>A0AAD8A091</accession>
<keyword evidence="1" id="KW-0472">Membrane</keyword>
<keyword evidence="1" id="KW-0812">Transmembrane</keyword>
<evidence type="ECO:0000313" key="2">
    <source>
        <dbReference type="EMBL" id="KAJ9590210.1"/>
    </source>
</evidence>
<feature type="non-terminal residue" evidence="2">
    <location>
        <position position="51"/>
    </location>
</feature>
<proteinExistence type="predicted"/>